<protein>
    <submittedName>
        <fullName evidence="1">Uncharacterized protein</fullName>
    </submittedName>
</protein>
<reference evidence="1 2" key="1">
    <citation type="submission" date="2014-02" db="EMBL/GenBank/DDBJ databases">
        <title>Expanding our view of genomic diversity in Candidatus Accumulibacter clades.</title>
        <authorList>
            <person name="Skennerton C.T."/>
            <person name="Barr J.J."/>
            <person name="Slater F.R."/>
            <person name="Bond P.L."/>
            <person name="Tyson G.W."/>
        </authorList>
    </citation>
    <scope>NUCLEOTIDE SEQUENCE [LARGE SCALE GENOMIC DNA]</scope>
    <source>
        <strain evidence="2">BA-91</strain>
    </source>
</reference>
<gene>
    <name evidence="1" type="ORF">AW09_003911</name>
</gene>
<proteinExistence type="predicted"/>
<dbReference type="Proteomes" id="UP000020077">
    <property type="component" value="Unassembled WGS sequence"/>
</dbReference>
<comment type="caution">
    <text evidence="1">The sequence shown here is derived from an EMBL/GenBank/DDBJ whole genome shotgun (WGS) entry which is preliminary data.</text>
</comment>
<dbReference type="AlphaFoldDB" id="A0A080M1A4"/>
<evidence type="ECO:0000313" key="2">
    <source>
        <dbReference type="Proteomes" id="UP000020077"/>
    </source>
</evidence>
<name>A0A080M1A4_9PROT</name>
<sequence length="54" mass="6110">MRNMLHHHRLAALRTGHQQTALPLADGRDDVDDATGDIFFAADVTLEFQMFSRV</sequence>
<organism evidence="1 2">
    <name type="scientific">Candidatus Accumulibacter phosphatis</name>
    <dbReference type="NCBI Taxonomy" id="327160"/>
    <lineage>
        <taxon>Bacteria</taxon>
        <taxon>Pseudomonadati</taxon>
        <taxon>Pseudomonadota</taxon>
        <taxon>Betaproteobacteria</taxon>
        <taxon>Candidatus Accumulibacter</taxon>
    </lineage>
</organism>
<dbReference type="EMBL" id="JDVG02000619">
    <property type="protein sequence ID" value="KFB70969.1"/>
    <property type="molecule type" value="Genomic_DNA"/>
</dbReference>
<accession>A0A080M1A4</accession>
<evidence type="ECO:0000313" key="1">
    <source>
        <dbReference type="EMBL" id="KFB70969.1"/>
    </source>
</evidence>